<dbReference type="RefSeq" id="WP_068659069.1">
    <property type="nucleotide sequence ID" value="NZ_CP017770.1"/>
</dbReference>
<dbReference type="STRING" id="1763538.LPB68_16020"/>
<name>A0A167CTS8_9BACL</name>
<dbReference type="InterPro" id="IPR037459">
    <property type="entry name" value="RhgT-like"/>
</dbReference>
<evidence type="ECO:0000313" key="6">
    <source>
        <dbReference type="Proteomes" id="UP000077134"/>
    </source>
</evidence>
<dbReference type="PANTHER" id="PTHR43695">
    <property type="entry name" value="PUTATIVE (AFU_ORTHOLOGUE AFUA_2G17250)-RELATED"/>
    <property type="match status" value="1"/>
</dbReference>
<dbReference type="SUPFAM" id="SSF52266">
    <property type="entry name" value="SGNH hydrolase"/>
    <property type="match status" value="1"/>
</dbReference>
<evidence type="ECO:0000256" key="1">
    <source>
        <dbReference type="ARBA" id="ARBA00008668"/>
    </source>
</evidence>
<dbReference type="InterPro" id="IPR008979">
    <property type="entry name" value="Galactose-bd-like_sf"/>
</dbReference>
<evidence type="ECO:0000259" key="4">
    <source>
        <dbReference type="Pfam" id="PF21254"/>
    </source>
</evidence>
<comment type="similarity">
    <text evidence="1">Belongs to the 'GDSL' lipolytic enzyme family.</text>
</comment>
<dbReference type="Proteomes" id="UP000077134">
    <property type="component" value="Unassembled WGS sequence"/>
</dbReference>
<keyword evidence="6" id="KW-1185">Reference proteome</keyword>
<dbReference type="Pfam" id="PF13472">
    <property type="entry name" value="Lipase_GDSL_2"/>
    <property type="match status" value="1"/>
</dbReference>
<dbReference type="GO" id="GO:0016787">
    <property type="term" value="F:hydrolase activity"/>
    <property type="evidence" value="ECO:0007669"/>
    <property type="project" value="UniProtKB-KW"/>
</dbReference>
<dbReference type="KEGG" id="pcx:LPB68_16020"/>
<keyword evidence="2" id="KW-0378">Hydrolase</keyword>
<dbReference type="InterPro" id="IPR036514">
    <property type="entry name" value="SGNH_hydro_sf"/>
</dbReference>
<accession>A0A167CTS8</accession>
<evidence type="ECO:0000313" key="5">
    <source>
        <dbReference type="EMBL" id="OAB73568.1"/>
    </source>
</evidence>
<dbReference type="OrthoDB" id="9807041at2"/>
<sequence>MKGINQEWAFDFGIGTPTEGYIGVSADTLYDDDRGYGFQGNGQVFARNRMDRDVKVMGEEQLQQSFCIPKGMDFIIKIPDGTYRITAEIGDAIADTHTIIRAGENKAVLPPISTFQGEFKKVMFTVAARNGNLVLKFTGLAPRINNLHISPVETLTLFIAGDSTVTDQAAIGYPYAGWGQILPALFKYDVLVDNHAISGRSSRSFIEEGRLDEISEKMKSGDFLFVQFGHNDEKSDPKRGTKPYTTYKQHLKEYIVAAKEKQACPVFITPVHRRYFNDDGTLSDTHGDYIIAMKELAVEENIPLIDLAAESKILFEEAGIEGSKRYFMWTYPGEYINHPGGVEDNTHFQELGALRLAERVAEQIRQLDLQPLRMYLR</sequence>
<feature type="domain" description="Beta-agarase/YXIM esterase-like galactose-binding" evidence="4">
    <location>
        <begin position="8"/>
        <end position="93"/>
    </location>
</feature>
<feature type="domain" description="SGNH hydrolase-type esterase" evidence="3">
    <location>
        <begin position="161"/>
        <end position="311"/>
    </location>
</feature>
<dbReference type="Pfam" id="PF21254">
    <property type="entry name" value="AGA-YXIM_GBD"/>
    <property type="match status" value="1"/>
</dbReference>
<organism evidence="5 6">
    <name type="scientific">Paenibacillus crassostreae</name>
    <dbReference type="NCBI Taxonomy" id="1763538"/>
    <lineage>
        <taxon>Bacteria</taxon>
        <taxon>Bacillati</taxon>
        <taxon>Bacillota</taxon>
        <taxon>Bacilli</taxon>
        <taxon>Bacillales</taxon>
        <taxon>Paenibacillaceae</taxon>
        <taxon>Paenibacillus</taxon>
    </lineage>
</organism>
<dbReference type="Gene3D" id="2.60.120.430">
    <property type="entry name" value="Galactose-binding lectin"/>
    <property type="match status" value="1"/>
</dbReference>
<dbReference type="AlphaFoldDB" id="A0A167CTS8"/>
<reference evidence="5 6" key="1">
    <citation type="submission" date="2016-02" db="EMBL/GenBank/DDBJ databases">
        <title>Paenibacillus sp. LPB0068, isolated from Crassostrea gigas.</title>
        <authorList>
            <person name="Shin S.-K."/>
            <person name="Yi H."/>
        </authorList>
    </citation>
    <scope>NUCLEOTIDE SEQUENCE [LARGE SCALE GENOMIC DNA]</scope>
    <source>
        <strain evidence="5 6">LPB0068</strain>
    </source>
</reference>
<dbReference type="InterPro" id="IPR013830">
    <property type="entry name" value="SGNH_hydro"/>
</dbReference>
<dbReference type="EMBL" id="LSFN01000021">
    <property type="protein sequence ID" value="OAB73568.1"/>
    <property type="molecule type" value="Genomic_DNA"/>
</dbReference>
<gene>
    <name evidence="5" type="ORF">PNBC_13750</name>
</gene>
<dbReference type="Gene3D" id="3.40.50.1110">
    <property type="entry name" value="SGNH hydrolase"/>
    <property type="match status" value="1"/>
</dbReference>
<dbReference type="CDD" id="cd01821">
    <property type="entry name" value="Rhamnogalacturan_acetylesterase_like"/>
    <property type="match status" value="1"/>
</dbReference>
<comment type="caution">
    <text evidence="5">The sequence shown here is derived from an EMBL/GenBank/DDBJ whole genome shotgun (WGS) entry which is preliminary data.</text>
</comment>
<dbReference type="PANTHER" id="PTHR43695:SF1">
    <property type="entry name" value="RHAMNOGALACTURONAN ACETYLESTERASE"/>
    <property type="match status" value="1"/>
</dbReference>
<dbReference type="SUPFAM" id="SSF49785">
    <property type="entry name" value="Galactose-binding domain-like"/>
    <property type="match status" value="1"/>
</dbReference>
<proteinExistence type="inferred from homology"/>
<protein>
    <submittedName>
        <fullName evidence="5">GDSL family lipase</fullName>
    </submittedName>
</protein>
<evidence type="ECO:0000259" key="3">
    <source>
        <dbReference type="Pfam" id="PF13472"/>
    </source>
</evidence>
<evidence type="ECO:0000256" key="2">
    <source>
        <dbReference type="ARBA" id="ARBA00022801"/>
    </source>
</evidence>
<dbReference type="InterPro" id="IPR049033">
    <property type="entry name" value="AGA-YXIM_GBD"/>
</dbReference>